<reference evidence="1" key="1">
    <citation type="submission" date="2023-11" db="EMBL/GenBank/DDBJ databases">
        <authorList>
            <person name="De Vega J J."/>
            <person name="De Vega J J."/>
        </authorList>
    </citation>
    <scope>NUCLEOTIDE SEQUENCE</scope>
</reference>
<accession>A0AAD2HGW4</accession>
<keyword evidence="2" id="KW-1185">Reference proteome</keyword>
<dbReference type="EMBL" id="CAVNYO010000403">
    <property type="protein sequence ID" value="CAK5274565.1"/>
    <property type="molecule type" value="Genomic_DNA"/>
</dbReference>
<dbReference type="Proteomes" id="UP001295794">
    <property type="component" value="Unassembled WGS sequence"/>
</dbReference>
<evidence type="ECO:0000313" key="1">
    <source>
        <dbReference type="EMBL" id="CAK5274565.1"/>
    </source>
</evidence>
<protein>
    <submittedName>
        <fullName evidence="1">Uncharacterized protein</fullName>
    </submittedName>
</protein>
<evidence type="ECO:0000313" key="2">
    <source>
        <dbReference type="Proteomes" id="UP001295794"/>
    </source>
</evidence>
<dbReference type="AlphaFoldDB" id="A0AAD2HGW4"/>
<name>A0AAD2HGW4_9AGAR</name>
<gene>
    <name evidence="1" type="ORF">MYCIT1_LOCUS21812</name>
</gene>
<organism evidence="1 2">
    <name type="scientific">Mycena citricolor</name>
    <dbReference type="NCBI Taxonomy" id="2018698"/>
    <lineage>
        <taxon>Eukaryota</taxon>
        <taxon>Fungi</taxon>
        <taxon>Dikarya</taxon>
        <taxon>Basidiomycota</taxon>
        <taxon>Agaricomycotina</taxon>
        <taxon>Agaricomycetes</taxon>
        <taxon>Agaricomycetidae</taxon>
        <taxon>Agaricales</taxon>
        <taxon>Marasmiineae</taxon>
        <taxon>Mycenaceae</taxon>
        <taxon>Mycena</taxon>
    </lineage>
</organism>
<comment type="caution">
    <text evidence="1">The sequence shown here is derived from an EMBL/GenBank/DDBJ whole genome shotgun (WGS) entry which is preliminary data.</text>
</comment>
<sequence length="79" mass="9012">MSLKYLSKAFHRFWGAERNEVQVIHSGSARKQDACVFQAVVFLQKKYTSKLRGTELHQQECSVGLSELRVDKLMGRSAP</sequence>
<proteinExistence type="predicted"/>